<comment type="caution">
    <text evidence="3">The sequence shown here is derived from an EMBL/GenBank/DDBJ whole genome shotgun (WGS) entry which is preliminary data.</text>
</comment>
<organism evidence="3 4">
    <name type="scientific">Parascedosporium putredinis</name>
    <dbReference type="NCBI Taxonomy" id="1442378"/>
    <lineage>
        <taxon>Eukaryota</taxon>
        <taxon>Fungi</taxon>
        <taxon>Dikarya</taxon>
        <taxon>Ascomycota</taxon>
        <taxon>Pezizomycotina</taxon>
        <taxon>Sordariomycetes</taxon>
        <taxon>Hypocreomycetidae</taxon>
        <taxon>Microascales</taxon>
        <taxon>Microascaceae</taxon>
        <taxon>Parascedosporium</taxon>
    </lineage>
</organism>
<dbReference type="PANTHER" id="PTHR46590">
    <property type="entry name" value="PHOSPHATIDYLINOSITOL TRANSFER PROTEIN CSR1-RELATED"/>
    <property type="match status" value="1"/>
</dbReference>
<dbReference type="SMART" id="SM01100">
    <property type="entry name" value="CRAL_TRIO_N"/>
    <property type="match status" value="1"/>
</dbReference>
<dbReference type="OrthoDB" id="43460at2759"/>
<name>A0A9P1MA43_9PEZI</name>
<sequence>MAAGDIPPGRPGNLTSEQEESLRKLWALVLRICNVGDGELDHDLPHIQARSASSELATEKAKKKKPSFFSRRGNIASHNETADSPISEVAAAGNPDFDDKYGQNKQFHETIARQSPESIRDTIWSMVKHDDPDALLLRFLRARKWDVEKALVMLISTMNWRAMEMHVDDDIMKHGEAAAVEAETSGDEFSKKLGHGFLAQMRMGKSFLHGSDKEGRPICFVRVRLHRQGEHAEEALERNTVYIIETAHDNIRHDGLLAGQHDRLLETRRGLVEEYERATQSWAQSATPAEAQGHQAARATTAERLRTNYWELDPYLRARSLYDRLGMIKSGGMIDLYPAAAGTSASVVAHEPSADDVD</sequence>
<accession>A0A9P1MA43</accession>
<dbReference type="AlphaFoldDB" id="A0A9P1MA43"/>
<dbReference type="InterPro" id="IPR052432">
    <property type="entry name" value="PITP/CRAL-TRIO"/>
</dbReference>
<dbReference type="PANTHER" id="PTHR46590:SF1">
    <property type="entry name" value="PHOSPHATIDYLINOSITOL TRANSFER PROTEIN CSR1"/>
    <property type="match status" value="1"/>
</dbReference>
<dbReference type="SUPFAM" id="SSF52087">
    <property type="entry name" value="CRAL/TRIO domain"/>
    <property type="match status" value="1"/>
</dbReference>
<dbReference type="SUPFAM" id="SSF46938">
    <property type="entry name" value="CRAL/TRIO N-terminal domain"/>
    <property type="match status" value="1"/>
</dbReference>
<feature type="domain" description="CRAL/TRIO N-terminal" evidence="2">
    <location>
        <begin position="132"/>
        <end position="157"/>
    </location>
</feature>
<dbReference type="InterPro" id="IPR036273">
    <property type="entry name" value="CRAL/TRIO_N_dom_sf"/>
</dbReference>
<evidence type="ECO:0000313" key="4">
    <source>
        <dbReference type="Proteomes" id="UP000838763"/>
    </source>
</evidence>
<dbReference type="InterPro" id="IPR011074">
    <property type="entry name" value="CRAL/TRIO_N_dom"/>
</dbReference>
<dbReference type="Pfam" id="PF00650">
    <property type="entry name" value="CRAL_TRIO"/>
    <property type="match status" value="1"/>
</dbReference>
<reference evidence="3" key="1">
    <citation type="submission" date="2022-11" db="EMBL/GenBank/DDBJ databases">
        <authorList>
            <person name="Scott C."/>
            <person name="Bruce N."/>
        </authorList>
    </citation>
    <scope>NUCLEOTIDE SEQUENCE</scope>
</reference>
<protein>
    <recommendedName>
        <fullName evidence="2">CRAL/TRIO N-terminal domain-containing protein</fullName>
    </recommendedName>
</protein>
<dbReference type="Proteomes" id="UP000838763">
    <property type="component" value="Unassembled WGS sequence"/>
</dbReference>
<dbReference type="EMBL" id="CALLCH030000008">
    <property type="protein sequence ID" value="CAI4213317.1"/>
    <property type="molecule type" value="Genomic_DNA"/>
</dbReference>
<proteinExistence type="predicted"/>
<evidence type="ECO:0000256" key="1">
    <source>
        <dbReference type="SAM" id="MobiDB-lite"/>
    </source>
</evidence>
<evidence type="ECO:0000259" key="2">
    <source>
        <dbReference type="SMART" id="SM01100"/>
    </source>
</evidence>
<dbReference type="InterPro" id="IPR001251">
    <property type="entry name" value="CRAL-TRIO_dom"/>
</dbReference>
<dbReference type="Gene3D" id="3.40.525.10">
    <property type="entry name" value="CRAL-TRIO lipid binding domain"/>
    <property type="match status" value="1"/>
</dbReference>
<dbReference type="Pfam" id="PF03765">
    <property type="entry name" value="CRAL_TRIO_N"/>
    <property type="match status" value="1"/>
</dbReference>
<gene>
    <name evidence="3" type="ORF">PPNO1_LOCUS3064</name>
</gene>
<keyword evidence="4" id="KW-1185">Reference proteome</keyword>
<dbReference type="InterPro" id="IPR036865">
    <property type="entry name" value="CRAL-TRIO_dom_sf"/>
</dbReference>
<feature type="region of interest" description="Disordered" evidence="1">
    <location>
        <begin position="54"/>
        <end position="86"/>
    </location>
</feature>
<evidence type="ECO:0000313" key="3">
    <source>
        <dbReference type="EMBL" id="CAI4213317.1"/>
    </source>
</evidence>